<evidence type="ECO:0000256" key="4">
    <source>
        <dbReference type="ARBA" id="ARBA00023315"/>
    </source>
</evidence>
<dbReference type="HAMAP" id="MF_00013">
    <property type="entry name" value="LipB"/>
    <property type="match status" value="1"/>
</dbReference>
<comment type="miscellaneous">
    <text evidence="6">In the reaction, the free carboxyl group of octanoic acid is attached via an amide linkage to the epsilon-amino group of a specific lysine residue of lipoyl domains of lipoate-dependent enzymes.</text>
</comment>
<protein>
    <recommendedName>
        <fullName evidence="6">Octanoyltransferase</fullName>
        <ecNumber evidence="6">2.3.1.181</ecNumber>
    </recommendedName>
    <alternativeName>
        <fullName evidence="6">Lipoate-protein ligase B</fullName>
    </alternativeName>
    <alternativeName>
        <fullName evidence="6">Lipoyl/octanoyl transferase</fullName>
    </alternativeName>
    <alternativeName>
        <fullName evidence="6">Octanoyl-[acyl-carrier-protein]-protein N-octanoyltransferase</fullName>
    </alternativeName>
</protein>
<evidence type="ECO:0000256" key="6">
    <source>
        <dbReference type="HAMAP-Rule" id="MF_00013"/>
    </source>
</evidence>
<comment type="catalytic activity">
    <reaction evidence="6">
        <text>octanoyl-[ACP] + L-lysyl-[protein] = N(6)-octanoyl-L-lysyl-[protein] + holo-[ACP] + H(+)</text>
        <dbReference type="Rhea" id="RHEA:17665"/>
        <dbReference type="Rhea" id="RHEA-COMP:9636"/>
        <dbReference type="Rhea" id="RHEA-COMP:9685"/>
        <dbReference type="Rhea" id="RHEA-COMP:9752"/>
        <dbReference type="Rhea" id="RHEA-COMP:9928"/>
        <dbReference type="ChEBI" id="CHEBI:15378"/>
        <dbReference type="ChEBI" id="CHEBI:29969"/>
        <dbReference type="ChEBI" id="CHEBI:64479"/>
        <dbReference type="ChEBI" id="CHEBI:78463"/>
        <dbReference type="ChEBI" id="CHEBI:78809"/>
        <dbReference type="EC" id="2.3.1.181"/>
    </reaction>
</comment>
<dbReference type="Pfam" id="PF00293">
    <property type="entry name" value="NUDIX"/>
    <property type="match status" value="1"/>
</dbReference>
<reference evidence="9 10" key="1">
    <citation type="submission" date="2017-08" db="EMBL/GenBank/DDBJ databases">
        <title>Infants hospitalized years apart are colonized by the same room-sourced microbial strains.</title>
        <authorList>
            <person name="Brooks B."/>
            <person name="Olm M.R."/>
            <person name="Firek B.A."/>
            <person name="Baker R."/>
            <person name="Thomas B.C."/>
            <person name="Morowitz M.J."/>
            <person name="Banfield J.F."/>
        </authorList>
    </citation>
    <scope>NUCLEOTIDE SEQUENCE [LARGE SCALE GENOMIC DNA]</scope>
    <source>
        <strain evidence="9">S2_003_000_R2_14</strain>
    </source>
</reference>
<dbReference type="NCBIfam" id="TIGR00214">
    <property type="entry name" value="lipB"/>
    <property type="match status" value="1"/>
</dbReference>
<dbReference type="GO" id="GO:0033819">
    <property type="term" value="F:lipoyl(octanoyl) transferase activity"/>
    <property type="evidence" value="ECO:0007669"/>
    <property type="project" value="UniProtKB-EC"/>
</dbReference>
<comment type="pathway">
    <text evidence="1 6">Protein modification; protein lipoylation via endogenous pathway; protein N(6)-(lipoyl)lysine from octanoyl-[acyl-carrier-protein]: step 1/2.</text>
</comment>
<dbReference type="PANTHER" id="PTHR10993">
    <property type="entry name" value="OCTANOYLTRANSFERASE"/>
    <property type="match status" value="1"/>
</dbReference>
<feature type="domain" description="BPL/LPL catalytic" evidence="8">
    <location>
        <begin position="32"/>
        <end position="220"/>
    </location>
</feature>
<comment type="subcellular location">
    <subcellularLocation>
        <location evidence="6">Cytoplasm</location>
    </subcellularLocation>
</comment>
<dbReference type="GO" id="GO:0005737">
    <property type="term" value="C:cytoplasm"/>
    <property type="evidence" value="ECO:0007669"/>
    <property type="project" value="UniProtKB-SubCell"/>
</dbReference>
<feature type="binding site" evidence="6">
    <location>
        <begin position="150"/>
        <end position="152"/>
    </location>
    <ligand>
        <name>substrate</name>
    </ligand>
</feature>
<dbReference type="SUPFAM" id="SSF55681">
    <property type="entry name" value="Class II aaRS and biotin synthetases"/>
    <property type="match status" value="1"/>
</dbReference>
<gene>
    <name evidence="6" type="primary">lipB</name>
    <name evidence="9" type="ORF">DI536_18965</name>
</gene>
<keyword evidence="6" id="KW-0963">Cytoplasm</keyword>
<keyword evidence="4 6" id="KW-0012">Acyltransferase</keyword>
<dbReference type="InterPro" id="IPR004143">
    <property type="entry name" value="BPL_LPL_catalytic"/>
</dbReference>
<dbReference type="InterPro" id="IPR000086">
    <property type="entry name" value="NUDIX_hydrolase_dom"/>
</dbReference>
<dbReference type="PANTHER" id="PTHR10993:SF7">
    <property type="entry name" value="LIPOYLTRANSFERASE 2, MITOCHONDRIAL-RELATED"/>
    <property type="match status" value="1"/>
</dbReference>
<feature type="domain" description="Nudix hydrolase" evidence="7">
    <location>
        <begin position="225"/>
        <end position="353"/>
    </location>
</feature>
<evidence type="ECO:0000256" key="1">
    <source>
        <dbReference type="ARBA" id="ARBA00004821"/>
    </source>
</evidence>
<dbReference type="PROSITE" id="PS51462">
    <property type="entry name" value="NUDIX"/>
    <property type="match status" value="1"/>
</dbReference>
<dbReference type="GO" id="GO:0016787">
    <property type="term" value="F:hydrolase activity"/>
    <property type="evidence" value="ECO:0007669"/>
    <property type="project" value="UniProtKB-KW"/>
</dbReference>
<dbReference type="UniPathway" id="UPA00538">
    <property type="reaction ID" value="UER00592"/>
</dbReference>
<feature type="active site" description="Acyl-thioester intermediate" evidence="6">
    <location>
        <position position="181"/>
    </location>
</feature>
<evidence type="ECO:0000313" key="9">
    <source>
        <dbReference type="EMBL" id="PZR10759.1"/>
    </source>
</evidence>
<comment type="similarity">
    <text evidence="6">Belongs to the LipB family.</text>
</comment>
<feature type="binding site" evidence="6">
    <location>
        <begin position="163"/>
        <end position="165"/>
    </location>
    <ligand>
        <name>substrate</name>
    </ligand>
</feature>
<evidence type="ECO:0000256" key="2">
    <source>
        <dbReference type="ARBA" id="ARBA00022679"/>
    </source>
</evidence>
<dbReference type="PROSITE" id="PS00893">
    <property type="entry name" value="NUDIX_BOX"/>
    <property type="match status" value="1"/>
</dbReference>
<feature type="binding site" evidence="6">
    <location>
        <begin position="77"/>
        <end position="84"/>
    </location>
    <ligand>
        <name>substrate</name>
    </ligand>
</feature>
<dbReference type="InterPro" id="IPR020605">
    <property type="entry name" value="Octanoyltransferase_CS"/>
</dbReference>
<keyword evidence="3" id="KW-0378">Hydrolase</keyword>
<comment type="caution">
    <text evidence="9">The sequence shown here is derived from an EMBL/GenBank/DDBJ whole genome shotgun (WGS) entry which is preliminary data.</text>
</comment>
<dbReference type="EMBL" id="QFQP01000016">
    <property type="protein sequence ID" value="PZR10759.1"/>
    <property type="molecule type" value="Genomic_DNA"/>
</dbReference>
<evidence type="ECO:0000259" key="8">
    <source>
        <dbReference type="PROSITE" id="PS51733"/>
    </source>
</evidence>
<evidence type="ECO:0000256" key="3">
    <source>
        <dbReference type="ARBA" id="ARBA00022801"/>
    </source>
</evidence>
<dbReference type="Pfam" id="PF21948">
    <property type="entry name" value="LplA-B_cat"/>
    <property type="match status" value="1"/>
</dbReference>
<dbReference type="CDD" id="cd16444">
    <property type="entry name" value="LipB"/>
    <property type="match status" value="1"/>
</dbReference>
<dbReference type="Gene3D" id="3.90.79.10">
    <property type="entry name" value="Nucleoside Triphosphate Pyrophosphohydrolase"/>
    <property type="match status" value="1"/>
</dbReference>
<feature type="site" description="Lowers pKa of active site Cys" evidence="6">
    <location>
        <position position="147"/>
    </location>
</feature>
<dbReference type="InterPro" id="IPR000544">
    <property type="entry name" value="Octanoyltransferase"/>
</dbReference>
<dbReference type="AlphaFoldDB" id="A0A2W5T5I4"/>
<proteinExistence type="inferred from homology"/>
<dbReference type="Gene3D" id="3.30.930.10">
    <property type="entry name" value="Bira Bifunctional Protein, Domain 2"/>
    <property type="match status" value="1"/>
</dbReference>
<name>A0A2W5T5I4_9BACT</name>
<evidence type="ECO:0000256" key="5">
    <source>
        <dbReference type="ARBA" id="ARBA00024732"/>
    </source>
</evidence>
<dbReference type="EC" id="2.3.1.181" evidence="6"/>
<dbReference type="GO" id="GO:0009249">
    <property type="term" value="P:protein lipoylation"/>
    <property type="evidence" value="ECO:0007669"/>
    <property type="project" value="InterPro"/>
</dbReference>
<evidence type="ECO:0000313" key="10">
    <source>
        <dbReference type="Proteomes" id="UP000249061"/>
    </source>
</evidence>
<dbReference type="Proteomes" id="UP000249061">
    <property type="component" value="Unassembled WGS sequence"/>
</dbReference>
<sequence>MNPPVEVHRLGRVEYADGLELQRQFQLARRENLVPDTLLLLEHQPVLTMGRAAKFTNIITPRPQLDALGVEVFETDRGGDVTYHGPGQIVGYPLLHLAPGRQDVRKYVRCIEELMIRTVADYGITATRFEQWPGVWVAESRRGGPRKIAALGVHLSRWYTKHGFALNVNTNLSHFELIVPCGIREAGVTSMRDELQKDIDVFEVEERIAHHFRDVFECEVGPAAPPSRTVSVTVRRDDGRVLLLKRTEARGGFWQPVTGRVEAGEAPLEAARREVEEETGLALEVKPLDYEHAFALGESKPPVLVRETAFVARTNETITLDPGEHSECGWFTVDEAVSLVPFAGLAKALRLSAAA</sequence>
<dbReference type="InterPro" id="IPR045864">
    <property type="entry name" value="aa-tRNA-synth_II/BPL/LPL"/>
</dbReference>
<dbReference type="InterPro" id="IPR020084">
    <property type="entry name" value="NUDIX_hydrolase_CS"/>
</dbReference>
<keyword evidence="2 6" id="KW-0808">Transferase</keyword>
<dbReference type="NCBIfam" id="NF010925">
    <property type="entry name" value="PRK14345.1"/>
    <property type="match status" value="1"/>
</dbReference>
<dbReference type="PROSITE" id="PS51733">
    <property type="entry name" value="BPL_LPL_CATALYTIC"/>
    <property type="match status" value="1"/>
</dbReference>
<accession>A0A2W5T5I4</accession>
<comment type="function">
    <text evidence="5 6">Catalyzes the transfer of endogenously produced octanoic acid from octanoyl-acyl-carrier-protein onto the lipoyl domains of lipoate-dependent enzymes. Lipoyl-ACP can also act as a substrate although octanoyl-ACP is likely to be the physiological substrate.</text>
</comment>
<dbReference type="SUPFAM" id="SSF55811">
    <property type="entry name" value="Nudix"/>
    <property type="match status" value="1"/>
</dbReference>
<dbReference type="InterPro" id="IPR015797">
    <property type="entry name" value="NUDIX_hydrolase-like_dom_sf"/>
</dbReference>
<dbReference type="PROSITE" id="PS01313">
    <property type="entry name" value="LIPB"/>
    <property type="match status" value="1"/>
</dbReference>
<evidence type="ECO:0000259" key="7">
    <source>
        <dbReference type="PROSITE" id="PS51462"/>
    </source>
</evidence>
<organism evidence="9 10">
    <name type="scientific">Archangium gephyra</name>
    <dbReference type="NCBI Taxonomy" id="48"/>
    <lineage>
        <taxon>Bacteria</taxon>
        <taxon>Pseudomonadati</taxon>
        <taxon>Myxococcota</taxon>
        <taxon>Myxococcia</taxon>
        <taxon>Myxococcales</taxon>
        <taxon>Cystobacterineae</taxon>
        <taxon>Archangiaceae</taxon>
        <taxon>Archangium</taxon>
    </lineage>
</organism>